<dbReference type="GO" id="GO:0055085">
    <property type="term" value="P:transmembrane transport"/>
    <property type="evidence" value="ECO:0007669"/>
    <property type="project" value="InterPro"/>
</dbReference>
<accession>A0A9X7Z971</accession>
<dbReference type="PANTHER" id="PTHR43386:SF1">
    <property type="entry name" value="D,D-DIPEPTIDE TRANSPORT SYSTEM PERMEASE PROTEIN DDPC-RELATED"/>
    <property type="match status" value="1"/>
</dbReference>
<feature type="transmembrane region" description="Helical" evidence="7">
    <location>
        <begin position="29"/>
        <end position="59"/>
    </location>
</feature>
<dbReference type="SUPFAM" id="SSF161098">
    <property type="entry name" value="MetI-like"/>
    <property type="match status" value="1"/>
</dbReference>
<sequence>MNAQLTSVEPREDISLKTRRRRRSGVRHFFTSLVTNIGGLVGAIIILIAIVCAVFAPYISPHDPTAGSIFNRLLPPAWMKGGNASFLLGTDPVGRDVLSRIIWGARDSLYIGISSIILSLVIGVPVGLVAGYFGRWVDDLLMRITDVMLTFPFILLAILVMALFGTGVNKVVIVLGVSGWASFARVVRSQVLSLRENEYVMAAMIIGAPTWRILGKHIFPGTISPITVIATMNIAVNILLASGLSYLGLGVDPSIPDWGGMLASGQIYLTTAWWVDVFPGIALMLTVLGFNLFGDWLRDYLEPQTK</sequence>
<keyword evidence="10" id="KW-1185">Reference proteome</keyword>
<dbReference type="PANTHER" id="PTHR43386">
    <property type="entry name" value="OLIGOPEPTIDE TRANSPORT SYSTEM PERMEASE PROTEIN APPC"/>
    <property type="match status" value="1"/>
</dbReference>
<feature type="transmembrane region" description="Helical" evidence="7">
    <location>
        <begin position="109"/>
        <end position="133"/>
    </location>
</feature>
<dbReference type="RefSeq" id="WP_206658621.1">
    <property type="nucleotide sequence ID" value="NZ_CP071182.1"/>
</dbReference>
<dbReference type="InterPro" id="IPR035906">
    <property type="entry name" value="MetI-like_sf"/>
</dbReference>
<dbReference type="CDD" id="cd06261">
    <property type="entry name" value="TM_PBP2"/>
    <property type="match status" value="1"/>
</dbReference>
<evidence type="ECO:0000256" key="3">
    <source>
        <dbReference type="ARBA" id="ARBA00022475"/>
    </source>
</evidence>
<dbReference type="Proteomes" id="UP000663505">
    <property type="component" value="Chromosome"/>
</dbReference>
<feature type="domain" description="ABC transmembrane type-1" evidence="8">
    <location>
        <begin position="105"/>
        <end position="294"/>
    </location>
</feature>
<dbReference type="PROSITE" id="PS50928">
    <property type="entry name" value="ABC_TM1"/>
    <property type="match status" value="1"/>
</dbReference>
<keyword evidence="4 7" id="KW-0812">Transmembrane</keyword>
<evidence type="ECO:0000256" key="6">
    <source>
        <dbReference type="ARBA" id="ARBA00023136"/>
    </source>
</evidence>
<feature type="transmembrane region" description="Helical" evidence="7">
    <location>
        <begin position="197"/>
        <end position="214"/>
    </location>
</feature>
<keyword evidence="2 7" id="KW-0813">Transport</keyword>
<dbReference type="Pfam" id="PF12911">
    <property type="entry name" value="OppC_N"/>
    <property type="match status" value="1"/>
</dbReference>
<organism evidence="9 10">
    <name type="scientific">Alicyclobacillus mengziensis</name>
    <dbReference type="NCBI Taxonomy" id="2931921"/>
    <lineage>
        <taxon>Bacteria</taxon>
        <taxon>Bacillati</taxon>
        <taxon>Bacillota</taxon>
        <taxon>Bacilli</taxon>
        <taxon>Bacillales</taxon>
        <taxon>Alicyclobacillaceae</taxon>
        <taxon>Alicyclobacillus</taxon>
    </lineage>
</organism>
<feature type="transmembrane region" description="Helical" evidence="7">
    <location>
        <begin position="267"/>
        <end position="293"/>
    </location>
</feature>
<proteinExistence type="inferred from homology"/>
<reference evidence="9 10" key="1">
    <citation type="submission" date="2021-02" db="EMBL/GenBank/DDBJ databases">
        <title>Alicyclobacillus curvatus sp. nov. and Alicyclobacillus mengziensis sp. nov., two acidophilic bacteria isolated from acid mine drainage.</title>
        <authorList>
            <person name="Huang Y."/>
        </authorList>
    </citation>
    <scope>NUCLEOTIDE SEQUENCE [LARGE SCALE GENOMIC DNA]</scope>
    <source>
        <strain evidence="9 10">S30H14</strain>
    </source>
</reference>
<evidence type="ECO:0000313" key="9">
    <source>
        <dbReference type="EMBL" id="QSO49308.1"/>
    </source>
</evidence>
<evidence type="ECO:0000256" key="1">
    <source>
        <dbReference type="ARBA" id="ARBA00004651"/>
    </source>
</evidence>
<dbReference type="InterPro" id="IPR000515">
    <property type="entry name" value="MetI-like"/>
</dbReference>
<dbReference type="GO" id="GO:0005886">
    <property type="term" value="C:plasma membrane"/>
    <property type="evidence" value="ECO:0007669"/>
    <property type="project" value="UniProtKB-SubCell"/>
</dbReference>
<dbReference type="Pfam" id="PF00528">
    <property type="entry name" value="BPD_transp_1"/>
    <property type="match status" value="1"/>
</dbReference>
<evidence type="ECO:0000256" key="5">
    <source>
        <dbReference type="ARBA" id="ARBA00022989"/>
    </source>
</evidence>
<evidence type="ECO:0000256" key="4">
    <source>
        <dbReference type="ARBA" id="ARBA00022692"/>
    </source>
</evidence>
<name>A0A9X7Z971_9BACL</name>
<keyword evidence="6 7" id="KW-0472">Membrane</keyword>
<keyword evidence="3" id="KW-1003">Cell membrane</keyword>
<dbReference type="InterPro" id="IPR050366">
    <property type="entry name" value="BP-dependent_transpt_permease"/>
</dbReference>
<feature type="transmembrane region" description="Helical" evidence="7">
    <location>
        <begin position="226"/>
        <end position="247"/>
    </location>
</feature>
<evidence type="ECO:0000313" key="10">
    <source>
        <dbReference type="Proteomes" id="UP000663505"/>
    </source>
</evidence>
<evidence type="ECO:0000256" key="2">
    <source>
        <dbReference type="ARBA" id="ARBA00022448"/>
    </source>
</evidence>
<protein>
    <submittedName>
        <fullName evidence="9">ABC transporter permease</fullName>
    </submittedName>
</protein>
<evidence type="ECO:0000256" key="7">
    <source>
        <dbReference type="RuleBase" id="RU363032"/>
    </source>
</evidence>
<dbReference type="KEGG" id="afx:JZ786_10515"/>
<dbReference type="Gene3D" id="1.10.3720.10">
    <property type="entry name" value="MetI-like"/>
    <property type="match status" value="1"/>
</dbReference>
<evidence type="ECO:0000259" key="8">
    <source>
        <dbReference type="PROSITE" id="PS50928"/>
    </source>
</evidence>
<keyword evidence="5 7" id="KW-1133">Transmembrane helix</keyword>
<dbReference type="AlphaFoldDB" id="A0A9X7Z971"/>
<feature type="transmembrane region" description="Helical" evidence="7">
    <location>
        <begin position="153"/>
        <end position="177"/>
    </location>
</feature>
<gene>
    <name evidence="9" type="ORF">JZ786_10515</name>
</gene>
<dbReference type="EMBL" id="CP071182">
    <property type="protein sequence ID" value="QSO49308.1"/>
    <property type="molecule type" value="Genomic_DNA"/>
</dbReference>
<dbReference type="InterPro" id="IPR025966">
    <property type="entry name" value="OppC_N"/>
</dbReference>
<comment type="subcellular location">
    <subcellularLocation>
        <location evidence="1 7">Cell membrane</location>
        <topology evidence="1 7">Multi-pass membrane protein</topology>
    </subcellularLocation>
</comment>
<comment type="similarity">
    <text evidence="7">Belongs to the binding-protein-dependent transport system permease family.</text>
</comment>